<feature type="transmembrane region" description="Helical" evidence="1">
    <location>
        <begin position="101"/>
        <end position="120"/>
    </location>
</feature>
<sequence length="134" mass="14904">MEPVRHEPATGTLWVAHIVYALHSLSIVTGMFTASTIVGTFVFSIPSIIAVVLNYCLRSDAEGTYLETHFAWQIRTFWYAALAIALLFLFGIPLVAVGIGFVLIFFGFFVLGVWVAYRIARGWVKLSRGEGMEI</sequence>
<keyword evidence="1" id="KW-1133">Transmembrane helix</keyword>
<name>A0A2Z6I7S8_9BURK</name>
<keyword evidence="3" id="KW-1185">Reference proteome</keyword>
<evidence type="ECO:0000313" key="2">
    <source>
        <dbReference type="EMBL" id="BBF22352.1"/>
    </source>
</evidence>
<dbReference type="AlphaFoldDB" id="A0A2Z6I7S8"/>
<keyword evidence="1" id="KW-0472">Membrane</keyword>
<protein>
    <recommendedName>
        <fullName evidence="4">Transmembrane protein</fullName>
    </recommendedName>
</protein>
<feature type="transmembrane region" description="Helical" evidence="1">
    <location>
        <begin position="38"/>
        <end position="57"/>
    </location>
</feature>
<dbReference type="OrthoDB" id="5405464at2"/>
<organism evidence="2 3">
    <name type="scientific">Sutterella megalosphaeroides</name>
    <dbReference type="NCBI Taxonomy" id="2494234"/>
    <lineage>
        <taxon>Bacteria</taxon>
        <taxon>Pseudomonadati</taxon>
        <taxon>Pseudomonadota</taxon>
        <taxon>Betaproteobacteria</taxon>
        <taxon>Burkholderiales</taxon>
        <taxon>Sutterellaceae</taxon>
        <taxon>Sutterella</taxon>
    </lineage>
</organism>
<proteinExistence type="predicted"/>
<keyword evidence="1" id="KW-0812">Transmembrane</keyword>
<dbReference type="Proteomes" id="UP000271003">
    <property type="component" value="Chromosome"/>
</dbReference>
<evidence type="ECO:0000313" key="3">
    <source>
        <dbReference type="Proteomes" id="UP000271003"/>
    </source>
</evidence>
<feature type="transmembrane region" description="Helical" evidence="1">
    <location>
        <begin position="77"/>
        <end position="95"/>
    </location>
</feature>
<dbReference type="EMBL" id="AP018786">
    <property type="protein sequence ID" value="BBF22352.1"/>
    <property type="molecule type" value="Genomic_DNA"/>
</dbReference>
<dbReference type="KEGG" id="sutt:SUTMEG_02430"/>
<reference evidence="2 3" key="1">
    <citation type="journal article" date="2018" name="Int. J. Syst. Evol. Microbiol.">
        <title>Mesosutterella multiformis gen. nov., sp. nov., a member of the family Sutterellaceae and Sutterella megalosphaeroides sp. nov., isolated from human faeces.</title>
        <authorList>
            <person name="Sakamoto M."/>
            <person name="Ikeyama N."/>
            <person name="Kunihiro T."/>
            <person name="Iino T."/>
            <person name="Yuki M."/>
            <person name="Ohkuma M."/>
        </authorList>
    </citation>
    <scope>NUCLEOTIDE SEQUENCE [LARGE SCALE GENOMIC DNA]</scope>
    <source>
        <strain evidence="2 3">6FBBBH3</strain>
    </source>
</reference>
<dbReference type="RefSeq" id="WP_120176021.1">
    <property type="nucleotide sequence ID" value="NZ_AP018786.1"/>
</dbReference>
<evidence type="ECO:0000256" key="1">
    <source>
        <dbReference type="SAM" id="Phobius"/>
    </source>
</evidence>
<evidence type="ECO:0008006" key="4">
    <source>
        <dbReference type="Google" id="ProtNLM"/>
    </source>
</evidence>
<feature type="transmembrane region" description="Helical" evidence="1">
    <location>
        <begin position="12"/>
        <end position="32"/>
    </location>
</feature>
<accession>A0A2Z6I7S8</accession>
<gene>
    <name evidence="2" type="ORF">SUTMEG_02430</name>
</gene>